<dbReference type="AlphaFoldDB" id="A0A8H6F4K4"/>
<name>A0A8H6F4K4_CANAX</name>
<comment type="subcellular location">
    <subcellularLocation>
        <location evidence="9">Mitochondrion inner membrane</location>
        <topology evidence="9">Single-pass membrane protein</topology>
    </subcellularLocation>
    <subcellularLocation>
        <location evidence="1">Mitochondrion membrane</location>
        <topology evidence="1">Single-pass membrane protein</topology>
    </subcellularLocation>
</comment>
<protein>
    <recommendedName>
        <fullName evidence="3 9">Mitochondrial import inner membrane translocase subunit Tim21</fullName>
    </recommendedName>
</protein>
<gene>
    <name evidence="10" type="ORF">FOB64_002423</name>
</gene>
<evidence type="ECO:0000256" key="6">
    <source>
        <dbReference type="ARBA" id="ARBA00022989"/>
    </source>
</evidence>
<keyword evidence="5" id="KW-0809">Transit peptide</keyword>
<dbReference type="Proteomes" id="UP000536275">
    <property type="component" value="Unassembled WGS sequence"/>
</dbReference>
<comment type="caution">
    <text evidence="10">The sequence shown here is derived from an EMBL/GenBank/DDBJ whole genome shotgun (WGS) entry which is preliminary data.</text>
</comment>
<keyword evidence="9" id="KW-0811">Translocation</keyword>
<evidence type="ECO:0000256" key="8">
    <source>
        <dbReference type="ARBA" id="ARBA00023136"/>
    </source>
</evidence>
<dbReference type="InterPro" id="IPR038552">
    <property type="entry name" value="Tim21_IMS_sf"/>
</dbReference>
<dbReference type="PANTHER" id="PTHR13032:SF6">
    <property type="entry name" value="MITOCHONDRIAL IMPORT INNER MEMBRANE TRANSLOCASE SUBUNIT TIM21"/>
    <property type="match status" value="1"/>
</dbReference>
<evidence type="ECO:0000256" key="2">
    <source>
        <dbReference type="ARBA" id="ARBA00010867"/>
    </source>
</evidence>
<keyword evidence="9" id="KW-0813">Transport</keyword>
<evidence type="ECO:0000256" key="5">
    <source>
        <dbReference type="ARBA" id="ARBA00022946"/>
    </source>
</evidence>
<dbReference type="GO" id="GO:0030150">
    <property type="term" value="P:protein import into mitochondrial matrix"/>
    <property type="evidence" value="ECO:0007669"/>
    <property type="project" value="UniProtKB-UniRule"/>
</dbReference>
<keyword evidence="7 9" id="KW-0496">Mitochondrion</keyword>
<evidence type="ECO:0000313" key="11">
    <source>
        <dbReference type="Proteomes" id="UP000536275"/>
    </source>
</evidence>
<dbReference type="GO" id="GO:0005744">
    <property type="term" value="C:TIM23 mitochondrial import inner membrane translocase complex"/>
    <property type="evidence" value="ECO:0007669"/>
    <property type="project" value="UniProtKB-UniRule"/>
</dbReference>
<comment type="similarity">
    <text evidence="2 9">Belongs to the TIM21 family.</text>
</comment>
<dbReference type="Gene3D" id="3.10.450.320">
    <property type="entry name" value="Mitochondrial import inner membrane translocase subunit Tim21"/>
    <property type="match status" value="1"/>
</dbReference>
<dbReference type="InterPro" id="IPR013261">
    <property type="entry name" value="Tim21"/>
</dbReference>
<proteinExistence type="inferred from homology"/>
<dbReference type="PANTHER" id="PTHR13032">
    <property type="entry name" value="MITOCHONDRIAL IMPORT INNER MEMBRANE TRANSLOCASE SUBUNIT TIM21"/>
    <property type="match status" value="1"/>
</dbReference>
<comment type="function">
    <text evidence="9">Essential component of the TIM23 complex, a complex that mediates the translocation of transit peptide-containing proteins across the mitochondrial inner membrane.</text>
</comment>
<evidence type="ECO:0000256" key="3">
    <source>
        <dbReference type="ARBA" id="ARBA00020726"/>
    </source>
</evidence>
<keyword evidence="6 9" id="KW-1133">Transmembrane helix</keyword>
<keyword evidence="4 9" id="KW-0812">Transmembrane</keyword>
<feature type="transmembrane region" description="Helical" evidence="9">
    <location>
        <begin position="82"/>
        <end position="107"/>
    </location>
</feature>
<evidence type="ECO:0000256" key="4">
    <source>
        <dbReference type="ARBA" id="ARBA00022692"/>
    </source>
</evidence>
<evidence type="ECO:0000313" key="10">
    <source>
        <dbReference type="EMBL" id="KAF6070349.1"/>
    </source>
</evidence>
<keyword evidence="9" id="KW-0999">Mitochondrion inner membrane</keyword>
<comment type="subunit">
    <text evidence="9">Component of the TIM23 complex.</text>
</comment>
<evidence type="ECO:0000256" key="7">
    <source>
        <dbReference type="ARBA" id="ARBA00023128"/>
    </source>
</evidence>
<evidence type="ECO:0000256" key="1">
    <source>
        <dbReference type="ARBA" id="ARBA00004304"/>
    </source>
</evidence>
<reference evidence="10 11" key="1">
    <citation type="submission" date="2020-03" db="EMBL/GenBank/DDBJ databases">
        <title>FDA dAtabase for Regulatory Grade micrObial Sequences (FDA-ARGOS): Supporting development and validation of Infectious Disease Dx tests.</title>
        <authorList>
            <person name="Campos J."/>
            <person name="Goldberg B."/>
            <person name="Tallon L."/>
            <person name="Sadzewicz L."/>
            <person name="Vavikolanu K."/>
            <person name="Mehta A."/>
            <person name="Aluvathingal J."/>
            <person name="Nadendla S."/>
            <person name="Nandy P."/>
            <person name="Geyer C."/>
            <person name="Yan Y."/>
            <person name="Sichtig H."/>
        </authorList>
    </citation>
    <scope>NUCLEOTIDE SEQUENCE [LARGE SCALE GENOMIC DNA]</scope>
    <source>
        <strain evidence="10 11">FDAARGOS_656</strain>
    </source>
</reference>
<accession>A0A8H6F4K4</accession>
<evidence type="ECO:0000256" key="9">
    <source>
        <dbReference type="RuleBase" id="RU367142"/>
    </source>
</evidence>
<organism evidence="10 11">
    <name type="scientific">Candida albicans</name>
    <name type="common">Yeast</name>
    <dbReference type="NCBI Taxonomy" id="5476"/>
    <lineage>
        <taxon>Eukaryota</taxon>
        <taxon>Fungi</taxon>
        <taxon>Dikarya</taxon>
        <taxon>Ascomycota</taxon>
        <taxon>Saccharomycotina</taxon>
        <taxon>Pichiomycetes</taxon>
        <taxon>Debaryomycetaceae</taxon>
        <taxon>Candida/Lodderomyces clade</taxon>
        <taxon>Candida</taxon>
    </lineage>
</organism>
<keyword evidence="9" id="KW-0653">Protein transport</keyword>
<sequence length="249" mass="27532">MIQRVSSIGLRTLRSSNIGSIRSLITNTSANQLETTSIIVKFSSSSLSLLFYKNSPPPPPPPQPPQDKNAKGKKILNRISRAFTFSLSTLLVVGAAGISVLVVSLILSELFLPSGDTRTFNKAVKLIEKNEQAQKALNFQSGQRLKAYGIVSADKWVRNRPVQSVKTKRKDGKDHLIMKFQVESDNGKYGVVSLEQIDNSMWNTEFEYISLDVPGFKRIYIIEPPKNQLIPKIGGGSGFLGLNWGPKKD</sequence>
<keyword evidence="8 9" id="KW-0472">Membrane</keyword>
<dbReference type="EMBL" id="JABWAD010000027">
    <property type="protein sequence ID" value="KAF6070349.1"/>
    <property type="molecule type" value="Genomic_DNA"/>
</dbReference>
<dbReference type="Pfam" id="PF08294">
    <property type="entry name" value="TIM21"/>
    <property type="match status" value="1"/>
</dbReference>